<proteinExistence type="predicted"/>
<protein>
    <submittedName>
        <fullName evidence="2">Uncharacterized protein</fullName>
    </submittedName>
</protein>
<dbReference type="PATRIC" id="fig|1705389.3.peg.341"/>
<sequence length="73" mass="7910">MSRNVPEANFRVQKSEGESMAGLEIPTWDPETALLIGVILLEAFVLYVGYGGLERLVGPYLMRLLVGGDASAQ</sequence>
<dbReference type="AlphaFoldDB" id="A0A0N0UB88"/>
<evidence type="ECO:0000313" key="3">
    <source>
        <dbReference type="Proteomes" id="UP000037747"/>
    </source>
</evidence>
<feature type="transmembrane region" description="Helical" evidence="1">
    <location>
        <begin position="33"/>
        <end position="53"/>
    </location>
</feature>
<accession>A0A0N0UB88</accession>
<comment type="caution">
    <text evidence="2">The sequence shown here is derived from an EMBL/GenBank/DDBJ whole genome shotgun (WGS) entry which is preliminary data.</text>
</comment>
<name>A0A0N0UB88_9EURY</name>
<dbReference type="EMBL" id="LIST01000001">
    <property type="protein sequence ID" value="KOX97414.1"/>
    <property type="molecule type" value="Genomic_DNA"/>
</dbReference>
<keyword evidence="1" id="KW-0812">Transmembrane</keyword>
<dbReference type="Pfam" id="PF24352">
    <property type="entry name" value="DUF7512"/>
    <property type="match status" value="1"/>
</dbReference>
<evidence type="ECO:0000256" key="1">
    <source>
        <dbReference type="SAM" id="Phobius"/>
    </source>
</evidence>
<gene>
    <name evidence="2" type="ORF">AMR74_00440</name>
</gene>
<reference evidence="2 3" key="1">
    <citation type="submission" date="2015-08" db="EMBL/GenBank/DDBJ databases">
        <title>Genomes of Isolates from Cabo Rojo, PR.</title>
        <authorList>
            <person name="Sanchez-Nieves R.L."/>
            <person name="Montalvo-Rodriguez R."/>
        </authorList>
    </citation>
    <scope>NUCLEOTIDE SEQUENCE [LARGE SCALE GENOMIC DNA]</scope>
    <source>
        <strain evidence="2 3">5</strain>
    </source>
</reference>
<keyword evidence="1" id="KW-1133">Transmembrane helix</keyword>
<dbReference type="InterPro" id="IPR055934">
    <property type="entry name" value="DUF7512"/>
</dbReference>
<keyword evidence="1" id="KW-0472">Membrane</keyword>
<evidence type="ECO:0000313" key="2">
    <source>
        <dbReference type="EMBL" id="KOX97414.1"/>
    </source>
</evidence>
<dbReference type="Proteomes" id="UP000037747">
    <property type="component" value="Unassembled WGS sequence"/>
</dbReference>
<keyword evidence="3" id="KW-1185">Reference proteome</keyword>
<dbReference type="STRING" id="1765655.AMR74_00440"/>
<organism evidence="2 3">
    <name type="scientific">Halorubrum tropicale</name>
    <dbReference type="NCBI Taxonomy" id="1765655"/>
    <lineage>
        <taxon>Archaea</taxon>
        <taxon>Methanobacteriati</taxon>
        <taxon>Methanobacteriota</taxon>
        <taxon>Stenosarchaea group</taxon>
        <taxon>Halobacteria</taxon>
        <taxon>Halobacteriales</taxon>
        <taxon>Haloferacaceae</taxon>
        <taxon>Halorubrum</taxon>
    </lineage>
</organism>